<feature type="repeat" description="TPR" evidence="4">
    <location>
        <begin position="28"/>
        <end position="61"/>
    </location>
</feature>
<evidence type="ECO:0000256" key="1">
    <source>
        <dbReference type="ARBA" id="ARBA00004442"/>
    </source>
</evidence>
<dbReference type="SUPFAM" id="SSF82171">
    <property type="entry name" value="DPP6 N-terminal domain-like"/>
    <property type="match status" value="1"/>
</dbReference>
<dbReference type="SUPFAM" id="SSF49464">
    <property type="entry name" value="Carboxypeptidase regulatory domain-like"/>
    <property type="match status" value="2"/>
</dbReference>
<evidence type="ECO:0000256" key="2">
    <source>
        <dbReference type="ARBA" id="ARBA00023136"/>
    </source>
</evidence>
<evidence type="ECO:0000256" key="3">
    <source>
        <dbReference type="ARBA" id="ARBA00023237"/>
    </source>
</evidence>
<dbReference type="Gene3D" id="3.30.1330.60">
    <property type="entry name" value="OmpA-like domain"/>
    <property type="match status" value="1"/>
</dbReference>
<dbReference type="GO" id="GO:0009279">
    <property type="term" value="C:cell outer membrane"/>
    <property type="evidence" value="ECO:0007669"/>
    <property type="project" value="UniProtKB-SubCell"/>
</dbReference>
<reference evidence="8 9" key="1">
    <citation type="submission" date="2017-06" db="EMBL/GenBank/DDBJ databases">
        <authorList>
            <person name="Kim H.J."/>
            <person name="Triplett B.A."/>
        </authorList>
    </citation>
    <scope>NUCLEOTIDE SEQUENCE [LARGE SCALE GENOMIC DNA]</scope>
    <source>
        <strain evidence="8 9">DSM 19307</strain>
    </source>
</reference>
<feature type="compositionally biased region" description="Basic and acidic residues" evidence="6">
    <location>
        <begin position="795"/>
        <end position="809"/>
    </location>
</feature>
<dbReference type="InterPro" id="IPR011990">
    <property type="entry name" value="TPR-like_helical_dom_sf"/>
</dbReference>
<dbReference type="SUPFAM" id="SSF103088">
    <property type="entry name" value="OmpA-like"/>
    <property type="match status" value="1"/>
</dbReference>
<evidence type="ECO:0000256" key="6">
    <source>
        <dbReference type="SAM" id="MobiDB-lite"/>
    </source>
</evidence>
<evidence type="ECO:0000313" key="9">
    <source>
        <dbReference type="Proteomes" id="UP000198393"/>
    </source>
</evidence>
<dbReference type="InterPro" id="IPR006665">
    <property type="entry name" value="OmpA-like"/>
</dbReference>
<dbReference type="InterPro" id="IPR008969">
    <property type="entry name" value="CarboxyPept-like_regulatory"/>
</dbReference>
<keyword evidence="9" id="KW-1185">Reference proteome</keyword>
<dbReference type="PANTHER" id="PTHR30329">
    <property type="entry name" value="STATOR ELEMENT OF FLAGELLAR MOTOR COMPLEX"/>
    <property type="match status" value="1"/>
</dbReference>
<comment type="subcellular location">
    <subcellularLocation>
        <location evidence="1">Cell outer membrane</location>
    </subcellularLocation>
</comment>
<dbReference type="Gene3D" id="2.120.10.30">
    <property type="entry name" value="TolB, C-terminal domain"/>
    <property type="match status" value="1"/>
</dbReference>
<dbReference type="PROSITE" id="PS51123">
    <property type="entry name" value="OMPA_2"/>
    <property type="match status" value="1"/>
</dbReference>
<dbReference type="Pfam" id="PF00691">
    <property type="entry name" value="OmpA"/>
    <property type="match status" value="1"/>
</dbReference>
<organism evidence="8 9">
    <name type="scientific">Ekhidna lutea</name>
    <dbReference type="NCBI Taxonomy" id="447679"/>
    <lineage>
        <taxon>Bacteria</taxon>
        <taxon>Pseudomonadati</taxon>
        <taxon>Bacteroidota</taxon>
        <taxon>Cytophagia</taxon>
        <taxon>Cytophagales</taxon>
        <taxon>Reichenbachiellaceae</taxon>
        <taxon>Ekhidna</taxon>
    </lineage>
</organism>
<sequence>MGKLGIYLVLNLICFLLIAQGKTALDLIKGDRVIGNEYFDRMDYRNAIIHYQKTLNKHPDDTEVKFKIAQSYLKLNEPANSEIWLRSLVSYSDASKEMIYLYAEVLMRNGKLDQAKTWYENTLRKSWDAATASKINFIGQIDSYRKASQYKVENLDINSELADFAIHPFSEGMIFLSSRQVLNYIQYQPANAAREDEGMIRFFIKQDNSEISPLVYSEEVKPFYHDGPFSFYMDGNMVAFTRNDLSTKTKDHGLVKLKIFFADCSDLKAWRNIVPFEHNDRKYSVGHPALSNDGKTLIFSSDMPGGNGKADLYICYREGDSWTKPVNLGPEVNTSGAELFPYLHNDTTLYFSSTGLGGFGGLDMFKAKLKGSEAKEPLNLGQPLNSFSDDFSIYLNENGSSGYFSSNRVGGKGLDDIYAFQSTSASLIVRLTQSSNQPISDVRVEISSKANDFKQSNTSNESGYLQFDVPFDNDFRINVEDNYYYASDSILYSNKNADLITDTLLIKLEKHQLITQGLISNKETTPISNALVILENKNKKMVDSVRTNAEGAYSFQIEPENNYTIAASSDGYYTGRINFNTVNIYSGSIVNNIVLEDSIVKPVLYNLFIQGRLFSNESHELLPGALVLLDNISAGIRDSVRTTTEGTYSFRLKPDQQYKITALEDGFIPNGYSISTHDLYEGLLLNDILLEEEYEDKLIVFFDFNARELNNSYEESLQKMLKILSENPRSTLKITAHADTRGSADYNKQLSIDRLNSVKQYFIQRGISADRLEGISFGEELPLNQCSSGVDCPEEDHSQNRRAELKVQM</sequence>
<dbReference type="Proteomes" id="UP000198393">
    <property type="component" value="Unassembled WGS sequence"/>
</dbReference>
<keyword evidence="3" id="KW-0998">Cell outer membrane</keyword>
<accession>A0A239JW24</accession>
<dbReference type="CDD" id="cd07185">
    <property type="entry name" value="OmpA_C-like"/>
    <property type="match status" value="1"/>
</dbReference>
<dbReference type="InterPro" id="IPR011659">
    <property type="entry name" value="WD40"/>
</dbReference>
<protein>
    <submittedName>
        <fullName evidence="8">Outer membrane protein OmpA</fullName>
    </submittedName>
</protein>
<evidence type="ECO:0000256" key="5">
    <source>
        <dbReference type="PROSITE-ProRule" id="PRU00473"/>
    </source>
</evidence>
<dbReference type="PROSITE" id="PS50005">
    <property type="entry name" value="TPR"/>
    <property type="match status" value="1"/>
</dbReference>
<dbReference type="PANTHER" id="PTHR30329:SF21">
    <property type="entry name" value="LIPOPROTEIN YIAD-RELATED"/>
    <property type="match status" value="1"/>
</dbReference>
<dbReference type="AlphaFoldDB" id="A0A239JW24"/>
<dbReference type="Gene3D" id="2.60.40.1120">
    <property type="entry name" value="Carboxypeptidase-like, regulatory domain"/>
    <property type="match status" value="2"/>
</dbReference>
<dbReference type="InterPro" id="IPR006664">
    <property type="entry name" value="OMP_bac"/>
</dbReference>
<evidence type="ECO:0000256" key="4">
    <source>
        <dbReference type="PROSITE-ProRule" id="PRU00339"/>
    </source>
</evidence>
<proteinExistence type="predicted"/>
<dbReference type="InterPro" id="IPR050330">
    <property type="entry name" value="Bact_OuterMem_StrucFunc"/>
</dbReference>
<dbReference type="PRINTS" id="PR01021">
    <property type="entry name" value="OMPADOMAIN"/>
</dbReference>
<keyword evidence="4" id="KW-0802">TPR repeat</keyword>
<dbReference type="OrthoDB" id="1488841at2"/>
<feature type="domain" description="OmpA-like" evidence="7">
    <location>
        <begin position="695"/>
        <end position="809"/>
    </location>
</feature>
<dbReference type="InterPro" id="IPR011042">
    <property type="entry name" value="6-blade_b-propeller_TolB-like"/>
</dbReference>
<dbReference type="Gene3D" id="1.25.40.10">
    <property type="entry name" value="Tetratricopeptide repeat domain"/>
    <property type="match status" value="1"/>
</dbReference>
<gene>
    <name evidence="8" type="ORF">SAMN05421640_2278</name>
</gene>
<dbReference type="InterPro" id="IPR019734">
    <property type="entry name" value="TPR_rpt"/>
</dbReference>
<dbReference type="InterPro" id="IPR036737">
    <property type="entry name" value="OmpA-like_sf"/>
</dbReference>
<feature type="region of interest" description="Disordered" evidence="6">
    <location>
        <begin position="788"/>
        <end position="809"/>
    </location>
</feature>
<dbReference type="EMBL" id="FZPD01000004">
    <property type="protein sequence ID" value="SNT10136.1"/>
    <property type="molecule type" value="Genomic_DNA"/>
</dbReference>
<dbReference type="RefSeq" id="WP_089357004.1">
    <property type="nucleotide sequence ID" value="NZ_FZPD01000004.1"/>
</dbReference>
<evidence type="ECO:0000313" key="8">
    <source>
        <dbReference type="EMBL" id="SNT10136.1"/>
    </source>
</evidence>
<dbReference type="SUPFAM" id="SSF48452">
    <property type="entry name" value="TPR-like"/>
    <property type="match status" value="1"/>
</dbReference>
<dbReference type="Pfam" id="PF13620">
    <property type="entry name" value="CarboxypepD_reg"/>
    <property type="match status" value="1"/>
</dbReference>
<keyword evidence="2 5" id="KW-0472">Membrane</keyword>
<name>A0A239JW24_EKHLU</name>
<dbReference type="Pfam" id="PF07676">
    <property type="entry name" value="PD40"/>
    <property type="match status" value="1"/>
</dbReference>
<evidence type="ECO:0000259" key="7">
    <source>
        <dbReference type="PROSITE" id="PS51123"/>
    </source>
</evidence>